<name>A0A9W6P6B6_9ACTN</name>
<proteinExistence type="predicted"/>
<dbReference type="InterPro" id="IPR026337">
    <property type="entry name" value="AKG_HExxH"/>
</dbReference>
<protein>
    <recommendedName>
        <fullName evidence="3">HEXXH motif-containing protein</fullName>
    </recommendedName>
</protein>
<accession>A0A9W6P6B6</accession>
<gene>
    <name evidence="1" type="ORF">Nans01_22250</name>
</gene>
<reference evidence="1" key="1">
    <citation type="submission" date="2023-02" db="EMBL/GenBank/DDBJ databases">
        <title>Nocardiopsis ansamitocini NBRC 112285.</title>
        <authorList>
            <person name="Ichikawa N."/>
            <person name="Sato H."/>
            <person name="Tonouchi N."/>
        </authorList>
    </citation>
    <scope>NUCLEOTIDE SEQUENCE</scope>
    <source>
        <strain evidence="1">NBRC 112285</strain>
    </source>
</reference>
<keyword evidence="2" id="KW-1185">Reference proteome</keyword>
<sequence>MRVAPEAQSAERDEQHLARLVRGRLTELIGPDSVPPASALRHPAFHSLAHAAQRAARRGDVNAGVRGRFTAETAAAATRVVATAFTEKVHDLWQVGLPGPERHLTASVRRAAAQVAAVPGRTTTADEVVIGAWNDDRRAALRASCRLLGAAWPEMLAELAVVLRQIALLDGHGLEGFTDFTVHGVVFVNSERLEDAQDGLPGSVRFAEALVHEGTHNRCNAAAVAEPFLLPDSGASPLVQTPLRADPRPLSGLFQQVIVLARSMEFYDRALRAGANGDAVRERRAVLAEQGRKGVVTMRAHADSITVHGHSMVEEAAALLERSA</sequence>
<dbReference type="NCBIfam" id="TIGR04267">
    <property type="entry name" value="mod_HExxH"/>
    <property type="match status" value="1"/>
</dbReference>
<comment type="caution">
    <text evidence="1">The sequence shown here is derived from an EMBL/GenBank/DDBJ whole genome shotgun (WGS) entry which is preliminary data.</text>
</comment>
<evidence type="ECO:0000313" key="1">
    <source>
        <dbReference type="EMBL" id="GLU47874.1"/>
    </source>
</evidence>
<dbReference type="RefSeq" id="WP_285759171.1">
    <property type="nucleotide sequence ID" value="NZ_BSQG01000003.1"/>
</dbReference>
<dbReference type="AlphaFoldDB" id="A0A9W6P6B6"/>
<dbReference type="Proteomes" id="UP001165092">
    <property type="component" value="Unassembled WGS sequence"/>
</dbReference>
<evidence type="ECO:0000313" key="2">
    <source>
        <dbReference type="Proteomes" id="UP001165092"/>
    </source>
</evidence>
<evidence type="ECO:0008006" key="3">
    <source>
        <dbReference type="Google" id="ProtNLM"/>
    </source>
</evidence>
<dbReference type="EMBL" id="BSQG01000003">
    <property type="protein sequence ID" value="GLU47874.1"/>
    <property type="molecule type" value="Genomic_DNA"/>
</dbReference>
<organism evidence="1 2">
    <name type="scientific">Nocardiopsis ansamitocini</name>
    <dbReference type="NCBI Taxonomy" id="1670832"/>
    <lineage>
        <taxon>Bacteria</taxon>
        <taxon>Bacillati</taxon>
        <taxon>Actinomycetota</taxon>
        <taxon>Actinomycetes</taxon>
        <taxon>Streptosporangiales</taxon>
        <taxon>Nocardiopsidaceae</taxon>
        <taxon>Nocardiopsis</taxon>
    </lineage>
</organism>